<evidence type="ECO:0000313" key="2">
    <source>
        <dbReference type="EMBL" id="GII80515.1"/>
    </source>
</evidence>
<sequence length="60" mass="6835">MRRLRAEFPDHGFLVIAHAWYALRGRGTIIVSSGPEELQRALAHRSPRRPAGGPRHHESR</sequence>
<accession>A0A919R987</accession>
<dbReference type="AlphaFoldDB" id="A0A919R987"/>
<feature type="region of interest" description="Disordered" evidence="1">
    <location>
        <begin position="36"/>
        <end position="60"/>
    </location>
</feature>
<protein>
    <submittedName>
        <fullName evidence="2">Uncharacterized protein</fullName>
    </submittedName>
</protein>
<organism evidence="2 3">
    <name type="scientific">Sphaerisporangium rufum</name>
    <dbReference type="NCBI Taxonomy" id="1381558"/>
    <lineage>
        <taxon>Bacteria</taxon>
        <taxon>Bacillati</taxon>
        <taxon>Actinomycetota</taxon>
        <taxon>Actinomycetes</taxon>
        <taxon>Streptosporangiales</taxon>
        <taxon>Streptosporangiaceae</taxon>
        <taxon>Sphaerisporangium</taxon>
    </lineage>
</organism>
<keyword evidence="3" id="KW-1185">Reference proteome</keyword>
<dbReference type="Proteomes" id="UP000655287">
    <property type="component" value="Unassembled WGS sequence"/>
</dbReference>
<gene>
    <name evidence="2" type="ORF">Sru01_54970</name>
</gene>
<evidence type="ECO:0000256" key="1">
    <source>
        <dbReference type="SAM" id="MobiDB-lite"/>
    </source>
</evidence>
<proteinExistence type="predicted"/>
<evidence type="ECO:0000313" key="3">
    <source>
        <dbReference type="Proteomes" id="UP000655287"/>
    </source>
</evidence>
<dbReference type="EMBL" id="BOOU01000074">
    <property type="protein sequence ID" value="GII80515.1"/>
    <property type="molecule type" value="Genomic_DNA"/>
</dbReference>
<comment type="caution">
    <text evidence="2">The sequence shown here is derived from an EMBL/GenBank/DDBJ whole genome shotgun (WGS) entry which is preliminary data.</text>
</comment>
<reference evidence="2" key="1">
    <citation type="submission" date="2021-01" db="EMBL/GenBank/DDBJ databases">
        <title>Whole genome shotgun sequence of Sphaerisporangium rufum NBRC 109079.</title>
        <authorList>
            <person name="Komaki H."/>
            <person name="Tamura T."/>
        </authorList>
    </citation>
    <scope>NUCLEOTIDE SEQUENCE</scope>
    <source>
        <strain evidence="2">NBRC 109079</strain>
    </source>
</reference>
<name>A0A919R987_9ACTN</name>